<reference evidence="2 4" key="1">
    <citation type="journal article" date="2011" name="Nature">
        <title>The Medicago genome provides insight into the evolution of rhizobial symbioses.</title>
        <authorList>
            <person name="Young N.D."/>
            <person name="Debelle F."/>
            <person name="Oldroyd G.E."/>
            <person name="Geurts R."/>
            <person name="Cannon S.B."/>
            <person name="Udvardi M.K."/>
            <person name="Benedito V.A."/>
            <person name="Mayer K.F."/>
            <person name="Gouzy J."/>
            <person name="Schoof H."/>
            <person name="Van de Peer Y."/>
            <person name="Proost S."/>
            <person name="Cook D.R."/>
            <person name="Meyers B.C."/>
            <person name="Spannagl M."/>
            <person name="Cheung F."/>
            <person name="De Mita S."/>
            <person name="Krishnakumar V."/>
            <person name="Gundlach H."/>
            <person name="Zhou S."/>
            <person name="Mudge J."/>
            <person name="Bharti A.K."/>
            <person name="Murray J.D."/>
            <person name="Naoumkina M.A."/>
            <person name="Rosen B."/>
            <person name="Silverstein K.A."/>
            <person name="Tang H."/>
            <person name="Rombauts S."/>
            <person name="Zhao P.X."/>
            <person name="Zhou P."/>
            <person name="Barbe V."/>
            <person name="Bardou P."/>
            <person name="Bechner M."/>
            <person name="Bellec A."/>
            <person name="Berger A."/>
            <person name="Berges H."/>
            <person name="Bidwell S."/>
            <person name="Bisseling T."/>
            <person name="Choisne N."/>
            <person name="Couloux A."/>
            <person name="Denny R."/>
            <person name="Deshpande S."/>
            <person name="Dai X."/>
            <person name="Doyle J.J."/>
            <person name="Dudez A.M."/>
            <person name="Farmer A.D."/>
            <person name="Fouteau S."/>
            <person name="Franken C."/>
            <person name="Gibelin C."/>
            <person name="Gish J."/>
            <person name="Goldstein S."/>
            <person name="Gonzalez A.J."/>
            <person name="Green P.J."/>
            <person name="Hallab A."/>
            <person name="Hartog M."/>
            <person name="Hua A."/>
            <person name="Humphray S.J."/>
            <person name="Jeong D.H."/>
            <person name="Jing Y."/>
            <person name="Jocker A."/>
            <person name="Kenton S.M."/>
            <person name="Kim D.J."/>
            <person name="Klee K."/>
            <person name="Lai H."/>
            <person name="Lang C."/>
            <person name="Lin S."/>
            <person name="Macmil S.L."/>
            <person name="Magdelenat G."/>
            <person name="Matthews L."/>
            <person name="McCorrison J."/>
            <person name="Monaghan E.L."/>
            <person name="Mun J.H."/>
            <person name="Najar F.Z."/>
            <person name="Nicholson C."/>
            <person name="Noirot C."/>
            <person name="O'Bleness M."/>
            <person name="Paule C.R."/>
            <person name="Poulain J."/>
            <person name="Prion F."/>
            <person name="Qin B."/>
            <person name="Qu C."/>
            <person name="Retzel E.F."/>
            <person name="Riddle C."/>
            <person name="Sallet E."/>
            <person name="Samain S."/>
            <person name="Samson N."/>
            <person name="Sanders I."/>
            <person name="Saurat O."/>
            <person name="Scarpelli C."/>
            <person name="Schiex T."/>
            <person name="Segurens B."/>
            <person name="Severin A.J."/>
            <person name="Sherrier D.J."/>
            <person name="Shi R."/>
            <person name="Sims S."/>
            <person name="Singer S.R."/>
            <person name="Sinharoy S."/>
            <person name="Sterck L."/>
            <person name="Viollet A."/>
            <person name="Wang B.B."/>
            <person name="Wang K."/>
            <person name="Wang M."/>
            <person name="Wang X."/>
            <person name="Warfsmann J."/>
            <person name="Weissenbach J."/>
            <person name="White D.D."/>
            <person name="White J.D."/>
            <person name="Wiley G.B."/>
            <person name="Wincker P."/>
            <person name="Xing Y."/>
            <person name="Yang L."/>
            <person name="Yao Z."/>
            <person name="Ying F."/>
            <person name="Zhai J."/>
            <person name="Zhou L."/>
            <person name="Zuber A."/>
            <person name="Denarie J."/>
            <person name="Dixon R.A."/>
            <person name="May G.D."/>
            <person name="Schwartz D.C."/>
            <person name="Rogers J."/>
            <person name="Quetier F."/>
            <person name="Town C.D."/>
            <person name="Roe B.A."/>
        </authorList>
    </citation>
    <scope>NUCLEOTIDE SEQUENCE [LARGE SCALE GENOMIC DNA]</scope>
    <source>
        <strain evidence="2">A17</strain>
        <strain evidence="3 4">cv. Jemalong A17</strain>
    </source>
</reference>
<proteinExistence type="predicted"/>
<gene>
    <name evidence="2" type="ordered locus">MTR_5g047590</name>
</gene>
<reference evidence="2 4" key="2">
    <citation type="journal article" date="2014" name="BMC Genomics">
        <title>An improved genome release (version Mt4.0) for the model legume Medicago truncatula.</title>
        <authorList>
            <person name="Tang H."/>
            <person name="Krishnakumar V."/>
            <person name="Bidwell S."/>
            <person name="Rosen B."/>
            <person name="Chan A."/>
            <person name="Zhou S."/>
            <person name="Gentzbittel L."/>
            <person name="Childs K.L."/>
            <person name="Yandell M."/>
            <person name="Gundlach H."/>
            <person name="Mayer K.F."/>
            <person name="Schwartz D.C."/>
            <person name="Town C.D."/>
        </authorList>
    </citation>
    <scope>GENOME REANNOTATION</scope>
    <source>
        <strain evidence="3 4">cv. Jemalong A17</strain>
    </source>
</reference>
<feature type="compositionally biased region" description="Basic and acidic residues" evidence="1">
    <location>
        <begin position="75"/>
        <end position="84"/>
    </location>
</feature>
<evidence type="ECO:0000313" key="4">
    <source>
        <dbReference type="Proteomes" id="UP000002051"/>
    </source>
</evidence>
<protein>
    <submittedName>
        <fullName evidence="2 3">Uncharacterized protein</fullName>
    </submittedName>
</protein>
<dbReference type="HOGENOM" id="CLU_2530909_0_0_1"/>
<sequence>MLVRTKHAENTRVDLLGQSTILKEVWDVTVGGIMWIKTAREVIVMIDNTSLNVYHPQSNEEVIPKRKGQNGRISKLRDEKSNGL</sequence>
<accession>G7JY86</accession>
<evidence type="ECO:0000313" key="3">
    <source>
        <dbReference type="EnsemblPlants" id="AES97245"/>
    </source>
</evidence>
<dbReference type="EnsemblPlants" id="AES97245">
    <property type="protein sequence ID" value="AES97245"/>
    <property type="gene ID" value="MTR_5g047590"/>
</dbReference>
<evidence type="ECO:0000256" key="1">
    <source>
        <dbReference type="SAM" id="MobiDB-lite"/>
    </source>
</evidence>
<reference evidence="3" key="3">
    <citation type="submission" date="2015-04" db="UniProtKB">
        <authorList>
            <consortium name="EnsemblPlants"/>
        </authorList>
    </citation>
    <scope>IDENTIFICATION</scope>
    <source>
        <strain evidence="3">cv. Jemalong A17</strain>
    </source>
</reference>
<dbReference type="AlphaFoldDB" id="G7JY86"/>
<organism evidence="2 4">
    <name type="scientific">Medicago truncatula</name>
    <name type="common">Barrel medic</name>
    <name type="synonym">Medicago tribuloides</name>
    <dbReference type="NCBI Taxonomy" id="3880"/>
    <lineage>
        <taxon>Eukaryota</taxon>
        <taxon>Viridiplantae</taxon>
        <taxon>Streptophyta</taxon>
        <taxon>Embryophyta</taxon>
        <taxon>Tracheophyta</taxon>
        <taxon>Spermatophyta</taxon>
        <taxon>Magnoliopsida</taxon>
        <taxon>eudicotyledons</taxon>
        <taxon>Gunneridae</taxon>
        <taxon>Pentapetalae</taxon>
        <taxon>rosids</taxon>
        <taxon>fabids</taxon>
        <taxon>Fabales</taxon>
        <taxon>Fabaceae</taxon>
        <taxon>Papilionoideae</taxon>
        <taxon>50 kb inversion clade</taxon>
        <taxon>NPAAA clade</taxon>
        <taxon>Hologalegina</taxon>
        <taxon>IRL clade</taxon>
        <taxon>Trifolieae</taxon>
        <taxon>Medicago</taxon>
    </lineage>
</organism>
<evidence type="ECO:0000313" key="2">
    <source>
        <dbReference type="EMBL" id="AES97245.1"/>
    </source>
</evidence>
<feature type="region of interest" description="Disordered" evidence="1">
    <location>
        <begin position="62"/>
        <end position="84"/>
    </location>
</feature>
<dbReference type="EMBL" id="CM001221">
    <property type="protein sequence ID" value="AES97245.1"/>
    <property type="molecule type" value="Genomic_DNA"/>
</dbReference>
<name>G7JY86_MEDTR</name>
<dbReference type="Proteomes" id="UP000002051">
    <property type="component" value="Chromosome 5"/>
</dbReference>
<keyword evidence="4" id="KW-1185">Reference proteome</keyword>
<dbReference type="PaxDb" id="3880-AES97245"/>